<keyword evidence="3" id="KW-1003">Cell membrane</keyword>
<keyword evidence="5 7" id="KW-1133">Transmembrane helix</keyword>
<dbReference type="Proteomes" id="UP000597761">
    <property type="component" value="Unassembled WGS sequence"/>
</dbReference>
<feature type="transmembrane region" description="Helical" evidence="7">
    <location>
        <begin position="208"/>
        <end position="229"/>
    </location>
</feature>
<evidence type="ECO:0000313" key="8">
    <source>
        <dbReference type="EMBL" id="GGC90098.1"/>
    </source>
</evidence>
<proteinExistence type="inferred from homology"/>
<evidence type="ECO:0000256" key="7">
    <source>
        <dbReference type="SAM" id="Phobius"/>
    </source>
</evidence>
<evidence type="ECO:0000313" key="9">
    <source>
        <dbReference type="Proteomes" id="UP000597761"/>
    </source>
</evidence>
<sequence>MLAVVVLAGFAWAKWVPYAGRASTLAGTHTWSGSSIFVGAGSAPSLTGALRFTGAYAAAVWPAAVVGITVGAALESLVPRHWLVRLLARRSRLAQGVAGGVLALPTMMCSCCTAPVASSLRRRGVPVGAAVAYWLGNPLLNPAVFLFLALTLPWPFVAVRAGVGAAVVLLAAVLAARWAPDTGVRPMVTDEVGPTSVAALLRRFAVTLARYVGIIVPEYLVLVFLTGLLSGWLSDWAGLGAAGGPLALLVVGVVGAILVIPTGGEIPVIVGLVAAGASMGVAGVLLITLPALSLPSLVMVARSFGWRALLPTTLVVVAGGVTAGGLLLALG</sequence>
<feature type="transmembrane region" description="Helical" evidence="7">
    <location>
        <begin position="266"/>
        <end position="292"/>
    </location>
</feature>
<keyword evidence="9" id="KW-1185">Reference proteome</keyword>
<protein>
    <submittedName>
        <fullName evidence="8">Membrane protein</fullName>
    </submittedName>
</protein>
<feature type="transmembrane region" description="Helical" evidence="7">
    <location>
        <begin position="55"/>
        <end position="77"/>
    </location>
</feature>
<evidence type="ECO:0000256" key="6">
    <source>
        <dbReference type="ARBA" id="ARBA00023136"/>
    </source>
</evidence>
<reference evidence="9" key="1">
    <citation type="journal article" date="2019" name="Int. J. Syst. Evol. Microbiol.">
        <title>The Global Catalogue of Microorganisms (GCM) 10K type strain sequencing project: providing services to taxonomists for standard genome sequencing and annotation.</title>
        <authorList>
            <consortium name="The Broad Institute Genomics Platform"/>
            <consortium name="The Broad Institute Genome Sequencing Center for Infectious Disease"/>
            <person name="Wu L."/>
            <person name="Ma J."/>
        </authorList>
    </citation>
    <scope>NUCLEOTIDE SEQUENCE [LARGE SCALE GENOMIC DNA]</scope>
    <source>
        <strain evidence="9">CGMCC 1.15480</strain>
    </source>
</reference>
<evidence type="ECO:0000256" key="4">
    <source>
        <dbReference type="ARBA" id="ARBA00022692"/>
    </source>
</evidence>
<organism evidence="8 9">
    <name type="scientific">Tersicoccus solisilvae</name>
    <dbReference type="NCBI Taxonomy" id="1882339"/>
    <lineage>
        <taxon>Bacteria</taxon>
        <taxon>Bacillati</taxon>
        <taxon>Actinomycetota</taxon>
        <taxon>Actinomycetes</taxon>
        <taxon>Micrococcales</taxon>
        <taxon>Micrococcaceae</taxon>
        <taxon>Tersicoccus</taxon>
    </lineage>
</organism>
<evidence type="ECO:0000256" key="2">
    <source>
        <dbReference type="ARBA" id="ARBA00006386"/>
    </source>
</evidence>
<comment type="similarity">
    <text evidence="2">Belongs to the UPF0718 family.</text>
</comment>
<feature type="transmembrane region" description="Helical" evidence="7">
    <location>
        <begin position="157"/>
        <end position="179"/>
    </location>
</feature>
<dbReference type="Pfam" id="PF03773">
    <property type="entry name" value="ArsP_1"/>
    <property type="match status" value="1"/>
</dbReference>
<feature type="transmembrane region" description="Helical" evidence="7">
    <location>
        <begin position="304"/>
        <end position="330"/>
    </location>
</feature>
<feature type="transmembrane region" description="Helical" evidence="7">
    <location>
        <begin position="130"/>
        <end position="150"/>
    </location>
</feature>
<name>A0ABQ1P3N3_9MICC</name>
<comment type="subcellular location">
    <subcellularLocation>
        <location evidence="1">Cell membrane</location>
        <topology evidence="1">Multi-pass membrane protein</topology>
    </subcellularLocation>
</comment>
<evidence type="ECO:0000256" key="5">
    <source>
        <dbReference type="ARBA" id="ARBA00022989"/>
    </source>
</evidence>
<keyword evidence="4 7" id="KW-0812">Transmembrane</keyword>
<keyword evidence="6 7" id="KW-0472">Membrane</keyword>
<dbReference type="InterPro" id="IPR005524">
    <property type="entry name" value="DUF318"/>
</dbReference>
<evidence type="ECO:0000256" key="1">
    <source>
        <dbReference type="ARBA" id="ARBA00004651"/>
    </source>
</evidence>
<feature type="transmembrane region" description="Helical" evidence="7">
    <location>
        <begin position="236"/>
        <end position="260"/>
    </location>
</feature>
<comment type="caution">
    <text evidence="8">The sequence shown here is derived from an EMBL/GenBank/DDBJ whole genome shotgun (WGS) entry which is preliminary data.</text>
</comment>
<dbReference type="PANTHER" id="PTHR43299:SF1">
    <property type="entry name" value="UPF0718 PROTEIN YRAQ"/>
    <property type="match status" value="1"/>
</dbReference>
<evidence type="ECO:0000256" key="3">
    <source>
        <dbReference type="ARBA" id="ARBA00022475"/>
    </source>
</evidence>
<dbReference type="PANTHER" id="PTHR43299">
    <property type="entry name" value="UPF0718 PROTEIN YRAQ"/>
    <property type="match status" value="1"/>
</dbReference>
<dbReference type="EMBL" id="BMJI01000007">
    <property type="protein sequence ID" value="GGC90098.1"/>
    <property type="molecule type" value="Genomic_DNA"/>
</dbReference>
<gene>
    <name evidence="8" type="ORF">GCM10011512_16320</name>
</gene>
<accession>A0ABQ1P3N3</accession>